<dbReference type="PANTHER" id="PTHR13754:SF18">
    <property type="entry name" value="7,8-DIHYDROPTERIN-6-METHYL-4-(BETA-D-RIBOFURANOSYL)-AMINOBENZENE-5'-PHOSPHATE SYNTHASE"/>
    <property type="match status" value="1"/>
</dbReference>
<organism evidence="2">
    <name type="scientific">marine metagenome</name>
    <dbReference type="NCBI Taxonomy" id="408172"/>
    <lineage>
        <taxon>unclassified sequences</taxon>
        <taxon>metagenomes</taxon>
        <taxon>ecological metagenomes</taxon>
    </lineage>
</organism>
<dbReference type="Gene3D" id="3.60.15.10">
    <property type="entry name" value="Ribonuclease Z/Hydroxyacylglutathione hydrolase-like"/>
    <property type="match status" value="1"/>
</dbReference>
<proteinExistence type="predicted"/>
<sequence length="340" mass="37172">VQSQLPVTLPLDPVDKLSVTVVMDNFTSTLMPAIGPAKRLSIKARTPARYLETKEARDGLRAEHGFSAWLTVEKKEVTGKVSSSILFDTGVSPTGVSENMRRLELNPKDAVALVMSHGHYDHTTGLDGVIEALGHNSPPIIIHPEFWNRRRILVPGRQPTLLPTVSRAALTESGFNVIEESRQPSFLLHKSLLVTGEVDRTVPYEKGLSGQETLVEKSWKPDPLTLDDQALIANIRGKGLVVITGCGHSGIINICKYARKLTGIKTIHAILGGFHLPDQRGFNSIIRNTISDLKKIAPDWIVPAHCTGFTASTKLAANLPDSFIQNSVGTQYDFTAKDYS</sequence>
<feature type="non-terminal residue" evidence="2">
    <location>
        <position position="1"/>
    </location>
</feature>
<dbReference type="InterPro" id="IPR052926">
    <property type="entry name" value="Metallo-beta-lactamase_dom"/>
</dbReference>
<evidence type="ECO:0000313" key="2">
    <source>
        <dbReference type="EMBL" id="SVA45819.1"/>
    </source>
</evidence>
<evidence type="ECO:0000259" key="1">
    <source>
        <dbReference type="Pfam" id="PF00753"/>
    </source>
</evidence>
<dbReference type="InterPro" id="IPR036866">
    <property type="entry name" value="RibonucZ/Hydroxyglut_hydro"/>
</dbReference>
<dbReference type="EMBL" id="UINC01010285">
    <property type="protein sequence ID" value="SVA45819.1"/>
    <property type="molecule type" value="Genomic_DNA"/>
</dbReference>
<dbReference type="CDD" id="cd07713">
    <property type="entry name" value="DHPS-like_MBL-fold"/>
    <property type="match status" value="1"/>
</dbReference>
<dbReference type="PANTHER" id="PTHR13754">
    <property type="entry name" value="METALLO-BETA-LACTAMASE SUPERFAMILY PROTEIN"/>
    <property type="match status" value="1"/>
</dbReference>
<name>A0A381VZT3_9ZZZZ</name>
<reference evidence="2" key="1">
    <citation type="submission" date="2018-05" db="EMBL/GenBank/DDBJ databases">
        <authorList>
            <person name="Lanie J.A."/>
            <person name="Ng W.-L."/>
            <person name="Kazmierczak K.M."/>
            <person name="Andrzejewski T.M."/>
            <person name="Davidsen T.M."/>
            <person name="Wayne K.J."/>
            <person name="Tettelin H."/>
            <person name="Glass J.I."/>
            <person name="Rusch D."/>
            <person name="Podicherti R."/>
            <person name="Tsui H.-C.T."/>
            <person name="Winkler M.E."/>
        </authorList>
    </citation>
    <scope>NUCLEOTIDE SEQUENCE</scope>
</reference>
<protein>
    <recommendedName>
        <fullName evidence="1">Metallo-beta-lactamase domain-containing protein</fullName>
    </recommendedName>
</protein>
<dbReference type="SUPFAM" id="SSF56281">
    <property type="entry name" value="Metallo-hydrolase/oxidoreductase"/>
    <property type="match status" value="1"/>
</dbReference>
<dbReference type="Pfam" id="PF00753">
    <property type="entry name" value="Lactamase_B"/>
    <property type="match status" value="1"/>
</dbReference>
<gene>
    <name evidence="2" type="ORF">METZ01_LOCUS98673</name>
</gene>
<dbReference type="AlphaFoldDB" id="A0A381VZT3"/>
<dbReference type="InterPro" id="IPR041712">
    <property type="entry name" value="DHPS-like_MBL-fold"/>
</dbReference>
<accession>A0A381VZT3</accession>
<dbReference type="InterPro" id="IPR001279">
    <property type="entry name" value="Metallo-B-lactamas"/>
</dbReference>
<feature type="domain" description="Metallo-beta-lactamase" evidence="1">
    <location>
        <begin position="83"/>
        <end position="148"/>
    </location>
</feature>
<dbReference type="GO" id="GO:0016740">
    <property type="term" value="F:transferase activity"/>
    <property type="evidence" value="ECO:0007669"/>
    <property type="project" value="TreeGrafter"/>
</dbReference>